<gene>
    <name evidence="1" type="ORF">NCTC8284_03491</name>
</gene>
<dbReference type="KEGG" id="rpne:NCTC8284_03491"/>
<dbReference type="OrthoDB" id="9783876at2"/>
<sequence length="56" mass="6337">MNNQIIQGYFLPQNRPHLVGSLPENGENTLLMASLLDYLHLNLCDASIQLLVQLFL</sequence>
<accession>A0A448MSW0</accession>
<proteinExistence type="predicted"/>
<evidence type="ECO:0000313" key="1">
    <source>
        <dbReference type="EMBL" id="VEH68261.1"/>
    </source>
</evidence>
<dbReference type="AlphaFoldDB" id="A0A448MSW0"/>
<dbReference type="Proteomes" id="UP000278733">
    <property type="component" value="Chromosome"/>
</dbReference>
<reference evidence="1 2" key="1">
    <citation type="submission" date="2018-12" db="EMBL/GenBank/DDBJ databases">
        <authorList>
            <consortium name="Pathogen Informatics"/>
        </authorList>
    </citation>
    <scope>NUCLEOTIDE SEQUENCE [LARGE SCALE GENOMIC DNA]</scope>
    <source>
        <strain evidence="1 2">NCTC8284</strain>
    </source>
</reference>
<protein>
    <submittedName>
        <fullName evidence="1">Uncharacterized protein</fullName>
    </submittedName>
</protein>
<evidence type="ECO:0000313" key="2">
    <source>
        <dbReference type="Proteomes" id="UP000278733"/>
    </source>
</evidence>
<dbReference type="EMBL" id="LR134405">
    <property type="protein sequence ID" value="VEH68261.1"/>
    <property type="molecule type" value="Genomic_DNA"/>
</dbReference>
<organism evidence="1 2">
    <name type="scientific">Rodentibacter pneumotropicus</name>
    <dbReference type="NCBI Taxonomy" id="758"/>
    <lineage>
        <taxon>Bacteria</taxon>
        <taxon>Pseudomonadati</taxon>
        <taxon>Pseudomonadota</taxon>
        <taxon>Gammaproteobacteria</taxon>
        <taxon>Pasteurellales</taxon>
        <taxon>Pasteurellaceae</taxon>
        <taxon>Rodentibacter</taxon>
    </lineage>
</organism>
<name>A0A448MSW0_9PAST</name>